<gene>
    <name evidence="1" type="ORF">C8E03_11359</name>
    <name evidence="2" type="ORF">CG710_008805</name>
</gene>
<keyword evidence="3" id="KW-1185">Reference proteome</keyword>
<proteinExistence type="predicted"/>
<dbReference type="Proteomes" id="UP000216411">
    <property type="component" value="Unassembled WGS sequence"/>
</dbReference>
<name>A0A255IG68_9FIRM</name>
<dbReference type="InterPro" id="IPR008000">
    <property type="entry name" value="Rham/fucose_mutarotase"/>
</dbReference>
<organism evidence="2 3">
    <name type="scientific">Lachnotalea glycerini</name>
    <dbReference type="NCBI Taxonomy" id="1763509"/>
    <lineage>
        <taxon>Bacteria</taxon>
        <taxon>Bacillati</taxon>
        <taxon>Bacillota</taxon>
        <taxon>Clostridia</taxon>
        <taxon>Lachnospirales</taxon>
        <taxon>Lachnospiraceae</taxon>
        <taxon>Lachnotalea</taxon>
    </lineage>
</organism>
<reference evidence="2" key="3">
    <citation type="submission" date="2018-07" db="EMBL/GenBank/DDBJ databases">
        <authorList>
            <person name="Quirk P.G."/>
            <person name="Krulwich T.A."/>
        </authorList>
    </citation>
    <scope>NUCLEOTIDE SEQUENCE</scope>
    <source>
        <strain evidence="2">CCRI-19302</strain>
    </source>
</reference>
<dbReference type="InterPro" id="IPR011008">
    <property type="entry name" value="Dimeric_a/b-barrel"/>
</dbReference>
<dbReference type="Gene3D" id="3.30.70.100">
    <property type="match status" value="1"/>
</dbReference>
<dbReference type="SUPFAM" id="SSF54909">
    <property type="entry name" value="Dimeric alpha+beta barrel"/>
    <property type="match status" value="1"/>
</dbReference>
<keyword evidence="2" id="KW-0413">Isomerase</keyword>
<dbReference type="PANTHER" id="PTHR34389">
    <property type="entry name" value="L-RHAMNOSE MUTAROTASE"/>
    <property type="match status" value="1"/>
</dbReference>
<protein>
    <submittedName>
        <fullName evidence="2">L-rhamnose mutarotase</fullName>
        <ecNumber evidence="2">5.1.3.32</ecNumber>
    </submittedName>
</protein>
<accession>A0A255IG68</accession>
<evidence type="ECO:0000313" key="3">
    <source>
        <dbReference type="Proteomes" id="UP000216411"/>
    </source>
</evidence>
<dbReference type="Proteomes" id="UP000247523">
    <property type="component" value="Unassembled WGS sequence"/>
</dbReference>
<dbReference type="Pfam" id="PF05336">
    <property type="entry name" value="rhaM"/>
    <property type="match status" value="1"/>
</dbReference>
<dbReference type="AlphaFoldDB" id="A0A255IG68"/>
<comment type="caution">
    <text evidence="2">The sequence shown here is derived from an EMBL/GenBank/DDBJ whole genome shotgun (WGS) entry which is preliminary data.</text>
</comment>
<evidence type="ECO:0000313" key="2">
    <source>
        <dbReference type="EMBL" id="RDY31556.1"/>
    </source>
</evidence>
<dbReference type="EMBL" id="NOKA02000013">
    <property type="protein sequence ID" value="RDY31556.1"/>
    <property type="molecule type" value="Genomic_DNA"/>
</dbReference>
<reference evidence="2 3" key="1">
    <citation type="journal article" date="2017" name="Genome Announc.">
        <title>Draft Genome Sequence of a Sporulating and Motile Strain of Lachnotalea glycerini Isolated from Water in Quebec City, Canada.</title>
        <authorList>
            <person name="Maheux A.F."/>
            <person name="Boudreau D.K."/>
            <person name="Berube E."/>
            <person name="Boissinot M."/>
            <person name="Raymond F."/>
            <person name="Brodeur S."/>
            <person name="Corbeil J."/>
            <person name="Isabel S."/>
            <person name="Omar R.F."/>
            <person name="Bergeron M.G."/>
        </authorList>
    </citation>
    <scope>NUCLEOTIDE SEQUENCE [LARGE SCALE GENOMIC DNA]</scope>
    <source>
        <strain evidence="2 3">CCRI-19302</strain>
    </source>
</reference>
<dbReference type="OrthoDB" id="9799608at2"/>
<dbReference type="EC" id="5.1.3.32" evidence="2"/>
<dbReference type="GO" id="GO:0062192">
    <property type="term" value="F:L-rhamnose mutarotase activity"/>
    <property type="evidence" value="ECO:0007669"/>
    <property type="project" value="UniProtKB-EC"/>
</dbReference>
<evidence type="ECO:0000313" key="1">
    <source>
        <dbReference type="EMBL" id="PXV86274.1"/>
    </source>
</evidence>
<reference evidence="1 4" key="2">
    <citation type="submission" date="2018-05" db="EMBL/GenBank/DDBJ databases">
        <title>Genomic Encyclopedia of Type Strains, Phase IV (KMG-IV): sequencing the most valuable type-strain genomes for metagenomic binning, comparative biology and taxonomic classification.</title>
        <authorList>
            <person name="Goeker M."/>
        </authorList>
    </citation>
    <scope>NUCLEOTIDE SEQUENCE [LARGE SCALE GENOMIC DNA]</scope>
    <source>
        <strain evidence="1 4">DSM 28816</strain>
    </source>
</reference>
<dbReference type="PANTHER" id="PTHR34389:SF2">
    <property type="entry name" value="L-RHAMNOSE MUTAROTASE"/>
    <property type="match status" value="1"/>
</dbReference>
<sequence>MRIGRVVKVKADMKERYKQLHAKPWAEVTKAIHDCNIKNFSIYLKGELLFSYFEYIGDNYAQDMKALDELTKDWLKETDQCQEPVEGALEGELWSVMEEVFYQE</sequence>
<evidence type="ECO:0000313" key="4">
    <source>
        <dbReference type="Proteomes" id="UP000247523"/>
    </source>
</evidence>
<dbReference type="RefSeq" id="WP_094377351.1">
    <property type="nucleotide sequence ID" value="NZ_NOKA02000013.1"/>
</dbReference>
<dbReference type="EMBL" id="QICS01000013">
    <property type="protein sequence ID" value="PXV86274.1"/>
    <property type="molecule type" value="Genomic_DNA"/>
</dbReference>